<evidence type="ECO:0000313" key="1">
    <source>
        <dbReference type="EMBL" id="CAF1260445.1"/>
    </source>
</evidence>
<comment type="caution">
    <text evidence="2">The sequence shown here is derived from an EMBL/GenBank/DDBJ whole genome shotgun (WGS) entry which is preliminary data.</text>
</comment>
<dbReference type="Proteomes" id="UP000663852">
    <property type="component" value="Unassembled WGS sequence"/>
</dbReference>
<organism evidence="2 3">
    <name type="scientific">Adineta ricciae</name>
    <name type="common">Rotifer</name>
    <dbReference type="NCBI Taxonomy" id="249248"/>
    <lineage>
        <taxon>Eukaryota</taxon>
        <taxon>Metazoa</taxon>
        <taxon>Spiralia</taxon>
        <taxon>Gnathifera</taxon>
        <taxon>Rotifera</taxon>
        <taxon>Eurotatoria</taxon>
        <taxon>Bdelloidea</taxon>
        <taxon>Adinetida</taxon>
        <taxon>Adinetidae</taxon>
        <taxon>Adineta</taxon>
    </lineage>
</organism>
<proteinExistence type="predicted"/>
<evidence type="ECO:0000313" key="2">
    <source>
        <dbReference type="EMBL" id="CAF1451646.1"/>
    </source>
</evidence>
<dbReference type="EMBL" id="CAJNOR010003831">
    <property type="protein sequence ID" value="CAF1451646.1"/>
    <property type="molecule type" value="Genomic_DNA"/>
</dbReference>
<gene>
    <name evidence="1" type="ORF">EDS130_LOCUS28483</name>
    <name evidence="2" type="ORF">XAT740_LOCUS36914</name>
</gene>
<name>A0A815PQ42_ADIRI</name>
<dbReference type="Proteomes" id="UP000663828">
    <property type="component" value="Unassembled WGS sequence"/>
</dbReference>
<dbReference type="AlphaFoldDB" id="A0A815PQ42"/>
<accession>A0A815PQ42</accession>
<protein>
    <submittedName>
        <fullName evidence="2">Uncharacterized protein</fullName>
    </submittedName>
</protein>
<reference evidence="2" key="1">
    <citation type="submission" date="2021-02" db="EMBL/GenBank/DDBJ databases">
        <authorList>
            <person name="Nowell W R."/>
        </authorList>
    </citation>
    <scope>NUCLEOTIDE SEQUENCE</scope>
</reference>
<dbReference type="EMBL" id="CAJNOJ010000186">
    <property type="protein sequence ID" value="CAF1260445.1"/>
    <property type="molecule type" value="Genomic_DNA"/>
</dbReference>
<dbReference type="OrthoDB" id="9999791at2759"/>
<evidence type="ECO:0000313" key="3">
    <source>
        <dbReference type="Proteomes" id="UP000663828"/>
    </source>
</evidence>
<keyword evidence="3" id="KW-1185">Reference proteome</keyword>
<sequence>MNREQAQRIRKTKTTPVIQRGATCMNGSPRRRQQTILPTIQKPKEPDIDYLQALKLIDRTRRQEEAMPKSILRRSYSIDDKAKIKSSYQFSSTLTPIGQKAMIKTYEDTLVTHLANVYSSKRIANILPRLSTATFRRRLPKINSQTNTDTIQNAQILMDNILNKNCEKDRILCDYVKWQHQWAENC</sequence>